<evidence type="ECO:0000256" key="4">
    <source>
        <dbReference type="ARBA" id="ARBA00022432"/>
    </source>
</evidence>
<comment type="similarity">
    <text evidence="3 8 9">Belongs to the triosephosphate isomerase family.</text>
</comment>
<dbReference type="SUPFAM" id="SSF51351">
    <property type="entry name" value="Triosephosphate isomerase (TIM)"/>
    <property type="match status" value="1"/>
</dbReference>
<evidence type="ECO:0000256" key="3">
    <source>
        <dbReference type="ARBA" id="ARBA00007422"/>
    </source>
</evidence>
<dbReference type="KEGG" id="tat:KUM_0504"/>
<dbReference type="InterPro" id="IPR000652">
    <property type="entry name" value="Triosephosphate_isomerase"/>
</dbReference>
<dbReference type="InterPro" id="IPR013785">
    <property type="entry name" value="Aldolase_TIM"/>
</dbReference>
<comment type="subunit">
    <text evidence="8 9">Homodimer.</text>
</comment>
<dbReference type="Gene3D" id="3.20.20.70">
    <property type="entry name" value="Aldolase class I"/>
    <property type="match status" value="1"/>
</dbReference>
<comment type="catalytic activity">
    <reaction evidence="8 9">
        <text>D-glyceraldehyde 3-phosphate = dihydroxyacetone phosphate</text>
        <dbReference type="Rhea" id="RHEA:18585"/>
        <dbReference type="ChEBI" id="CHEBI:57642"/>
        <dbReference type="ChEBI" id="CHEBI:59776"/>
        <dbReference type="EC" id="5.3.1.1"/>
    </reaction>
</comment>
<evidence type="ECO:0000313" key="10">
    <source>
        <dbReference type="EMBL" id="CCG19302.1"/>
    </source>
</evidence>
<comment type="function">
    <text evidence="8">Involved in the gluconeogenesis. Catalyzes stereospecifically the conversion of dihydroxyacetone phosphate (DHAP) to D-glyceraldehyde-3-phosphate (G3P).</text>
</comment>
<evidence type="ECO:0000256" key="9">
    <source>
        <dbReference type="RuleBase" id="RU363013"/>
    </source>
</evidence>
<sequence>MESGTKLTIPLIVGNWKMNGSIQANHSLMLSILDGISLWSLPIKQEVVVCPPFPYLQQIRDILALEAEEAFDPISLGAQDLSVYENGAHTGDVSAQMLTDLGCKWVIVGHSERKATHFETAASVADKARIAVAAGLTPIVCLGESKEMREAGQALHNIDIQLQPILEVGPDLIRSCVFAYEPIWAIGSGSIATSEQIFEMHSHIRRQIQSVTGQEGSPVRIIYGGSVKADQARDLFSLDCVDGALVGGASLDAEEFLSIIDAAS</sequence>
<comment type="pathway">
    <text evidence="1 8 9">Carbohydrate degradation; glycolysis; D-glyceraldehyde 3-phosphate from glycerone phosphate: step 1/1.</text>
</comment>
<feature type="active site" description="Electrophile" evidence="8">
    <location>
        <position position="110"/>
    </location>
</feature>
<keyword evidence="7 8" id="KW-0413">Isomerase</keyword>
<proteinExistence type="inferred from homology"/>
<dbReference type="PROSITE" id="PS51440">
    <property type="entry name" value="TIM_2"/>
    <property type="match status" value="1"/>
</dbReference>
<feature type="binding site" evidence="8">
    <location>
        <begin position="15"/>
        <end position="17"/>
    </location>
    <ligand>
        <name>substrate</name>
    </ligand>
</feature>
<dbReference type="NCBIfam" id="TIGR00419">
    <property type="entry name" value="tim"/>
    <property type="match status" value="1"/>
</dbReference>
<dbReference type="GO" id="GO:0019563">
    <property type="term" value="P:glycerol catabolic process"/>
    <property type="evidence" value="ECO:0007669"/>
    <property type="project" value="TreeGrafter"/>
</dbReference>
<feature type="binding site" evidence="8">
    <location>
        <position position="187"/>
    </location>
    <ligand>
        <name>substrate</name>
    </ligand>
</feature>
<comment type="subcellular location">
    <subcellularLocation>
        <location evidence="8 9">Cytoplasm</location>
    </subcellularLocation>
</comment>
<dbReference type="GO" id="GO:0046166">
    <property type="term" value="P:glyceraldehyde-3-phosphate biosynthetic process"/>
    <property type="evidence" value="ECO:0007669"/>
    <property type="project" value="TreeGrafter"/>
</dbReference>
<dbReference type="PANTHER" id="PTHR21139">
    <property type="entry name" value="TRIOSEPHOSPHATE ISOMERASE"/>
    <property type="match status" value="1"/>
</dbReference>
<dbReference type="PROSITE" id="PS00171">
    <property type="entry name" value="TIM_1"/>
    <property type="match status" value="1"/>
</dbReference>
<dbReference type="RefSeq" id="WP_015551426.1">
    <property type="nucleotide sequence ID" value="NC_021033.1"/>
</dbReference>
<comment type="pathway">
    <text evidence="8 9">Carbohydrate biosynthesis; gluconeogenesis.</text>
</comment>
<feature type="binding site" evidence="8">
    <location>
        <begin position="247"/>
        <end position="248"/>
    </location>
    <ligand>
        <name>substrate</name>
    </ligand>
</feature>
<accession>I7IKL1</accession>
<evidence type="ECO:0000256" key="2">
    <source>
        <dbReference type="ARBA" id="ARBA00004939"/>
    </source>
</evidence>
<feature type="binding site" evidence="8">
    <location>
        <position position="226"/>
    </location>
    <ligand>
        <name>substrate</name>
    </ligand>
</feature>
<dbReference type="GO" id="GO:0006096">
    <property type="term" value="P:glycolytic process"/>
    <property type="evidence" value="ECO:0007669"/>
    <property type="project" value="UniProtKB-UniRule"/>
</dbReference>
<dbReference type="InterPro" id="IPR035990">
    <property type="entry name" value="TIM_sf"/>
</dbReference>
<reference evidence="10" key="1">
    <citation type="journal article" date="2012" name="Vet. Microbiol.">
        <title>Comparative genomic analyses of the Taylorellae.</title>
        <authorList>
            <person name="Hauser H."/>
            <person name="Richter D.C."/>
            <person name="van Tonder A."/>
            <person name="Clark L."/>
            <person name="Preston A."/>
        </authorList>
    </citation>
    <scope>NUCLEOTIDE SEQUENCE</scope>
    <source>
        <strain evidence="10">14/45</strain>
    </source>
</reference>
<dbReference type="Pfam" id="PF00121">
    <property type="entry name" value="TIM"/>
    <property type="match status" value="1"/>
</dbReference>
<dbReference type="InterPro" id="IPR022896">
    <property type="entry name" value="TrioseP_Isoase_bac/euk"/>
</dbReference>
<dbReference type="HAMAP" id="MF_00147_B">
    <property type="entry name" value="TIM_B"/>
    <property type="match status" value="1"/>
</dbReference>
<dbReference type="EC" id="5.3.1.1" evidence="8 9"/>
<dbReference type="EMBL" id="HE681424">
    <property type="protein sequence ID" value="CCG19302.1"/>
    <property type="molecule type" value="Genomic_DNA"/>
</dbReference>
<evidence type="ECO:0000256" key="8">
    <source>
        <dbReference type="HAMAP-Rule" id="MF_00147"/>
    </source>
</evidence>
<feature type="active site" description="Proton acceptor" evidence="8">
    <location>
        <position position="181"/>
    </location>
</feature>
<evidence type="ECO:0000256" key="5">
    <source>
        <dbReference type="ARBA" id="ARBA00022490"/>
    </source>
</evidence>
<evidence type="ECO:0000256" key="6">
    <source>
        <dbReference type="ARBA" id="ARBA00023152"/>
    </source>
</evidence>
<name>I7IKL1_9BURK</name>
<keyword evidence="4 8" id="KW-0312">Gluconeogenesis</keyword>
<keyword evidence="5 8" id="KW-0963">Cytoplasm</keyword>
<evidence type="ECO:0000256" key="7">
    <source>
        <dbReference type="ARBA" id="ARBA00023235"/>
    </source>
</evidence>
<dbReference type="HOGENOM" id="CLU_024251_2_1_4"/>
<dbReference type="FunFam" id="3.20.20.70:FF:000016">
    <property type="entry name" value="Triosephosphate isomerase"/>
    <property type="match status" value="1"/>
</dbReference>
<dbReference type="CDD" id="cd00311">
    <property type="entry name" value="TIM"/>
    <property type="match status" value="1"/>
</dbReference>
<dbReference type="InterPro" id="IPR020861">
    <property type="entry name" value="Triosephosphate_isomerase_AS"/>
</dbReference>
<protein>
    <recommendedName>
        <fullName evidence="8 9">Triosephosphate isomerase</fullName>
        <shortName evidence="8">TIM</shortName>
        <shortName evidence="8">TPI</shortName>
        <ecNumber evidence="8 9">5.3.1.1</ecNumber>
    </recommendedName>
    <alternativeName>
        <fullName evidence="8">Triose-phosphate isomerase</fullName>
    </alternativeName>
</protein>
<comment type="pathway">
    <text evidence="2">Carbohydrate metabolism; erythritol degradation.</text>
</comment>
<dbReference type="GO" id="GO:0005829">
    <property type="term" value="C:cytosol"/>
    <property type="evidence" value="ECO:0007669"/>
    <property type="project" value="TreeGrafter"/>
</dbReference>
<dbReference type="UniPathway" id="UPA00138"/>
<keyword evidence="6 8" id="KW-0324">Glycolysis</keyword>
<dbReference type="UniPathway" id="UPA00109">
    <property type="reaction ID" value="UER00189"/>
</dbReference>
<gene>
    <name evidence="10" type="primary">tpi</name>
    <name evidence="8" type="synonym">tpiA</name>
    <name evidence="10" type="ORF">KUM_0504</name>
</gene>
<dbReference type="PANTHER" id="PTHR21139:SF42">
    <property type="entry name" value="TRIOSEPHOSPHATE ISOMERASE"/>
    <property type="match status" value="1"/>
</dbReference>
<dbReference type="AlphaFoldDB" id="I7IKL1"/>
<dbReference type="GO" id="GO:0006094">
    <property type="term" value="P:gluconeogenesis"/>
    <property type="evidence" value="ECO:0007669"/>
    <property type="project" value="UniProtKB-UniRule"/>
</dbReference>
<evidence type="ECO:0000256" key="1">
    <source>
        <dbReference type="ARBA" id="ARBA00004680"/>
    </source>
</evidence>
<organism evidence="10">
    <name type="scientific">Taylorella asinigenitalis 14/45</name>
    <dbReference type="NCBI Taxonomy" id="1091495"/>
    <lineage>
        <taxon>Bacteria</taxon>
        <taxon>Pseudomonadati</taxon>
        <taxon>Pseudomonadota</taxon>
        <taxon>Betaproteobacteria</taxon>
        <taxon>Burkholderiales</taxon>
        <taxon>Alcaligenaceae</taxon>
        <taxon>Taylorella</taxon>
    </lineage>
</organism>
<dbReference type="GO" id="GO:0004807">
    <property type="term" value="F:triose-phosphate isomerase activity"/>
    <property type="evidence" value="ECO:0007669"/>
    <property type="project" value="UniProtKB-UniRule"/>
</dbReference>